<protein>
    <recommendedName>
        <fullName evidence="8">Major facilitator superfamily (MFS) profile domain-containing protein</fullName>
    </recommendedName>
</protein>
<comment type="caution">
    <text evidence="9">The sequence shown here is derived from an EMBL/GenBank/DDBJ whole genome shotgun (WGS) entry which is preliminary data.</text>
</comment>
<feature type="transmembrane region" description="Helical" evidence="7">
    <location>
        <begin position="115"/>
        <end position="131"/>
    </location>
</feature>
<dbReference type="InterPro" id="IPR020846">
    <property type="entry name" value="MFS_dom"/>
</dbReference>
<evidence type="ECO:0000256" key="1">
    <source>
        <dbReference type="ARBA" id="ARBA00004127"/>
    </source>
</evidence>
<comment type="similarity">
    <text evidence="2">Belongs to the major facilitator superfamily.</text>
</comment>
<dbReference type="InterPro" id="IPR036259">
    <property type="entry name" value="MFS_trans_sf"/>
</dbReference>
<feature type="transmembrane region" description="Helical" evidence="7">
    <location>
        <begin position="201"/>
        <end position="224"/>
    </location>
</feature>
<dbReference type="PANTHER" id="PTHR23514">
    <property type="entry name" value="BYPASS OF STOP CODON PROTEIN 6"/>
    <property type="match status" value="1"/>
</dbReference>
<reference evidence="9" key="1">
    <citation type="submission" date="2021-07" db="EMBL/GenBank/DDBJ databases">
        <authorList>
            <person name="Branca A.L. A."/>
        </authorList>
    </citation>
    <scope>NUCLEOTIDE SEQUENCE</scope>
</reference>
<dbReference type="FunFam" id="1.20.1250.20:FF:000308">
    <property type="entry name" value="MFS efflux transporter"/>
    <property type="match status" value="1"/>
</dbReference>
<evidence type="ECO:0000256" key="7">
    <source>
        <dbReference type="SAM" id="Phobius"/>
    </source>
</evidence>
<evidence type="ECO:0000256" key="5">
    <source>
        <dbReference type="ARBA" id="ARBA00022989"/>
    </source>
</evidence>
<dbReference type="OrthoDB" id="413079at2759"/>
<evidence type="ECO:0000313" key="9">
    <source>
        <dbReference type="EMBL" id="CAG8909872.1"/>
    </source>
</evidence>
<dbReference type="GO" id="GO:0016020">
    <property type="term" value="C:membrane"/>
    <property type="evidence" value="ECO:0007669"/>
    <property type="project" value="TreeGrafter"/>
</dbReference>
<feature type="transmembrane region" description="Helical" evidence="7">
    <location>
        <begin position="174"/>
        <end position="195"/>
    </location>
</feature>
<keyword evidence="6 7" id="KW-0472">Membrane</keyword>
<keyword evidence="3" id="KW-0813">Transport</keyword>
<dbReference type="Pfam" id="PF07690">
    <property type="entry name" value="MFS_1"/>
    <property type="match status" value="1"/>
</dbReference>
<evidence type="ECO:0000256" key="3">
    <source>
        <dbReference type="ARBA" id="ARBA00022448"/>
    </source>
</evidence>
<feature type="domain" description="Major facilitator superfamily (MFS) profile" evidence="8">
    <location>
        <begin position="50"/>
        <end position="438"/>
    </location>
</feature>
<dbReference type="Proteomes" id="UP001154252">
    <property type="component" value="Unassembled WGS sequence"/>
</dbReference>
<dbReference type="Gene3D" id="1.20.1250.20">
    <property type="entry name" value="MFS general substrate transporter like domains"/>
    <property type="match status" value="2"/>
</dbReference>
<dbReference type="InterPro" id="IPR051788">
    <property type="entry name" value="MFS_Transporter"/>
</dbReference>
<dbReference type="FunFam" id="1.20.1250.20:FF:000286">
    <property type="entry name" value="MFS efflux transporter"/>
    <property type="match status" value="1"/>
</dbReference>
<name>A0A9W4P9S6_9EURO</name>
<evidence type="ECO:0000256" key="2">
    <source>
        <dbReference type="ARBA" id="ARBA00008335"/>
    </source>
</evidence>
<evidence type="ECO:0000256" key="4">
    <source>
        <dbReference type="ARBA" id="ARBA00022692"/>
    </source>
</evidence>
<evidence type="ECO:0000256" key="6">
    <source>
        <dbReference type="ARBA" id="ARBA00023136"/>
    </source>
</evidence>
<feature type="transmembrane region" description="Helical" evidence="7">
    <location>
        <begin position="328"/>
        <end position="345"/>
    </location>
</feature>
<feature type="transmembrane region" description="Helical" evidence="7">
    <location>
        <begin position="413"/>
        <end position="434"/>
    </location>
</feature>
<dbReference type="GO" id="GO:0022857">
    <property type="term" value="F:transmembrane transporter activity"/>
    <property type="evidence" value="ECO:0007669"/>
    <property type="project" value="InterPro"/>
</dbReference>
<evidence type="ECO:0000259" key="8">
    <source>
        <dbReference type="PROSITE" id="PS50850"/>
    </source>
</evidence>
<dbReference type="PROSITE" id="PS50850">
    <property type="entry name" value="MFS"/>
    <property type="match status" value="1"/>
</dbReference>
<keyword evidence="10" id="KW-1185">Reference proteome</keyword>
<proteinExistence type="inferred from homology"/>
<gene>
    <name evidence="9" type="ORF">PEGY_LOCUS10670</name>
</gene>
<feature type="transmembrane region" description="Helical" evidence="7">
    <location>
        <begin position="303"/>
        <end position="321"/>
    </location>
</feature>
<dbReference type="GO" id="GO:0012505">
    <property type="term" value="C:endomembrane system"/>
    <property type="evidence" value="ECO:0007669"/>
    <property type="project" value="UniProtKB-SubCell"/>
</dbReference>
<feature type="transmembrane region" description="Helical" evidence="7">
    <location>
        <begin position="260"/>
        <end position="283"/>
    </location>
</feature>
<keyword evidence="5 7" id="KW-1133">Transmembrane helix</keyword>
<dbReference type="InterPro" id="IPR011701">
    <property type="entry name" value="MFS"/>
</dbReference>
<sequence>MSIGGQDSPHTSIYESQTLQHENNQPSSSSESSLQIANEKWNHPRFNIAKTLATFWSFLIMGANDSAYGPLLPYLETYYNLSYTIVSLVFLSPLLGYATAAIVNERAHCAIGRRGVAFMSSLCHLIAYILNCVHPPYPVLVVSFIFAGLGNGLADSAWNAWIGNLDNANQLLGLLHGSYGVGAVISPLIASLLVADAGLPWYYFYYIMIGGAAIEVLVCVACFWDSTGASFRLAKKQQPGDTSEEAGLRRVLTTMPSARITWVCSIFLLGYVGVEVALGGWVVTFMKEVRHAAPFPSSMTSTGFWLGITLGRVILGFVTPLIGEKIAISVYISLEIAFCLILYLVPNFYAGAVAISLQGFFLGPLFPAVVVVTTKLLPKHLHVSAIGFAAAFGGGGAAVLPFIVGVLAQAKGVLVLMPFTIALSGAMLLLWNCLPGIPRDSKAASTNSKGRAC</sequence>
<accession>A0A9W4P9S6</accession>
<feature type="transmembrane region" description="Helical" evidence="7">
    <location>
        <begin position="83"/>
        <end position="103"/>
    </location>
</feature>
<keyword evidence="4 7" id="KW-0812">Transmembrane</keyword>
<dbReference type="PANTHER" id="PTHR23514:SF3">
    <property type="entry name" value="BYPASS OF STOP CODON PROTEIN 6"/>
    <property type="match status" value="1"/>
</dbReference>
<feature type="transmembrane region" description="Helical" evidence="7">
    <location>
        <begin position="385"/>
        <end position="407"/>
    </location>
</feature>
<feature type="transmembrane region" description="Helical" evidence="7">
    <location>
        <begin position="351"/>
        <end position="373"/>
    </location>
</feature>
<dbReference type="EMBL" id="CAJVRC010000904">
    <property type="protein sequence ID" value="CAG8909872.1"/>
    <property type="molecule type" value="Genomic_DNA"/>
</dbReference>
<feature type="transmembrane region" description="Helical" evidence="7">
    <location>
        <begin position="137"/>
        <end position="162"/>
    </location>
</feature>
<evidence type="ECO:0000313" key="10">
    <source>
        <dbReference type="Proteomes" id="UP001154252"/>
    </source>
</evidence>
<dbReference type="SUPFAM" id="SSF103473">
    <property type="entry name" value="MFS general substrate transporter"/>
    <property type="match status" value="1"/>
</dbReference>
<comment type="subcellular location">
    <subcellularLocation>
        <location evidence="1">Endomembrane system</location>
        <topology evidence="1">Multi-pass membrane protein</topology>
    </subcellularLocation>
</comment>
<dbReference type="AlphaFoldDB" id="A0A9W4P9S6"/>
<organism evidence="9 10">
    <name type="scientific">Penicillium egyptiacum</name>
    <dbReference type="NCBI Taxonomy" id="1303716"/>
    <lineage>
        <taxon>Eukaryota</taxon>
        <taxon>Fungi</taxon>
        <taxon>Dikarya</taxon>
        <taxon>Ascomycota</taxon>
        <taxon>Pezizomycotina</taxon>
        <taxon>Eurotiomycetes</taxon>
        <taxon>Eurotiomycetidae</taxon>
        <taxon>Eurotiales</taxon>
        <taxon>Aspergillaceae</taxon>
        <taxon>Penicillium</taxon>
    </lineage>
</organism>